<dbReference type="Proteomes" id="UP001631993">
    <property type="component" value="Unassembled WGS sequence"/>
</dbReference>
<reference evidence="2 3" key="1">
    <citation type="submission" date="2024-12" db="EMBL/GenBank/DDBJ databases">
        <title>Forecasting of Potato common scab and diversities of Pathogenic streptomyces spp. in china.</title>
        <authorList>
            <person name="Handique U."/>
            <person name="Wu J."/>
        </authorList>
    </citation>
    <scope>NUCLEOTIDE SEQUENCE [LARGE SCALE GENOMIC DNA]</scope>
    <source>
        <strain evidence="2 3">ZRIMU1585</strain>
    </source>
</reference>
<keyword evidence="1" id="KW-0472">Membrane</keyword>
<comment type="caution">
    <text evidence="2">The sequence shown here is derived from an EMBL/GenBank/DDBJ whole genome shotgun (WGS) entry which is preliminary data.</text>
</comment>
<sequence length="99" mass="11216">MKDTVRAKITAVDIWIQDHYRFVVTGVLLTLGAATGWLLWWRWEEAIGFAKQVAPVFTIVSIIASALLSVLAWFRKRRLKRLAAQAAARSPQLDHRSEG</sequence>
<keyword evidence="1" id="KW-0812">Transmembrane</keyword>
<name>A0ABW9IXA9_STRGJ</name>
<evidence type="ECO:0000313" key="2">
    <source>
        <dbReference type="EMBL" id="MFM9652637.1"/>
    </source>
</evidence>
<dbReference type="GeneID" id="301209109"/>
<evidence type="ECO:0000256" key="1">
    <source>
        <dbReference type="SAM" id="Phobius"/>
    </source>
</evidence>
<gene>
    <name evidence="2" type="ORF">ACKI1S_41830</name>
</gene>
<organism evidence="2 3">
    <name type="scientific">Streptomyces galilaeus</name>
    <dbReference type="NCBI Taxonomy" id="33899"/>
    <lineage>
        <taxon>Bacteria</taxon>
        <taxon>Bacillati</taxon>
        <taxon>Actinomycetota</taxon>
        <taxon>Actinomycetes</taxon>
        <taxon>Kitasatosporales</taxon>
        <taxon>Streptomycetaceae</taxon>
        <taxon>Streptomyces</taxon>
    </lineage>
</organism>
<dbReference type="RefSeq" id="WP_190047174.1">
    <property type="nucleotide sequence ID" value="NZ_BMVS01000032.1"/>
</dbReference>
<feature type="transmembrane region" description="Helical" evidence="1">
    <location>
        <begin position="20"/>
        <end position="41"/>
    </location>
</feature>
<evidence type="ECO:0000313" key="3">
    <source>
        <dbReference type="Proteomes" id="UP001631993"/>
    </source>
</evidence>
<accession>A0ABW9IXA9</accession>
<proteinExistence type="predicted"/>
<keyword evidence="3" id="KW-1185">Reference proteome</keyword>
<protein>
    <submittedName>
        <fullName evidence="2">Uncharacterized protein</fullName>
    </submittedName>
</protein>
<keyword evidence="1" id="KW-1133">Transmembrane helix</keyword>
<dbReference type="EMBL" id="JBJVNE010000031">
    <property type="protein sequence ID" value="MFM9652637.1"/>
    <property type="molecule type" value="Genomic_DNA"/>
</dbReference>
<feature type="transmembrane region" description="Helical" evidence="1">
    <location>
        <begin position="53"/>
        <end position="74"/>
    </location>
</feature>